<dbReference type="Proteomes" id="UP001172142">
    <property type="component" value="Unassembled WGS sequence"/>
</dbReference>
<protein>
    <submittedName>
        <fullName evidence="1">Uncharacterized protein</fullName>
    </submittedName>
</protein>
<comment type="caution">
    <text evidence="1">The sequence shown here is derived from an EMBL/GenBank/DDBJ whole genome shotgun (WGS) entry which is preliminary data.</text>
</comment>
<gene>
    <name evidence="1" type="ORF">QWY13_10965</name>
</gene>
<reference evidence="1 2" key="1">
    <citation type="submission" date="2023-07" db="EMBL/GenBank/DDBJ databases">
        <title>Novel species in genus Planococcus.</title>
        <authorList>
            <person name="Ning S."/>
        </authorList>
    </citation>
    <scope>NUCLEOTIDE SEQUENCE [LARGE SCALE GENOMIC DNA]</scope>
    <source>
        <strain evidence="1 2">N017</strain>
    </source>
</reference>
<organism evidence="1 2">
    <name type="scientific">Planococcus shenhongbingii</name>
    <dbReference type="NCBI Taxonomy" id="3058398"/>
    <lineage>
        <taxon>Bacteria</taxon>
        <taxon>Bacillati</taxon>
        <taxon>Bacillota</taxon>
        <taxon>Bacilli</taxon>
        <taxon>Bacillales</taxon>
        <taxon>Caryophanaceae</taxon>
        <taxon>Planococcus</taxon>
    </lineage>
</organism>
<evidence type="ECO:0000313" key="1">
    <source>
        <dbReference type="EMBL" id="MDN7246027.1"/>
    </source>
</evidence>
<keyword evidence="2" id="KW-1185">Reference proteome</keyword>
<proteinExistence type="predicted"/>
<accession>A0ABT8NDQ9</accession>
<dbReference type="RefSeq" id="WP_301856644.1">
    <property type="nucleotide sequence ID" value="NZ_JAUJWU010000002.1"/>
</dbReference>
<dbReference type="EMBL" id="JAUJWU010000002">
    <property type="protein sequence ID" value="MDN7246027.1"/>
    <property type="molecule type" value="Genomic_DNA"/>
</dbReference>
<evidence type="ECO:0000313" key="2">
    <source>
        <dbReference type="Proteomes" id="UP001172142"/>
    </source>
</evidence>
<sequence>MGYASPWEQGHQKALAEVDAQSKITLSFTKEPLSESLSIELWTSETETAEALFEKGRITAPSEPGIYVYHFYASWEQGSRSFAFPIKVN</sequence>
<name>A0ABT8NDQ9_9BACL</name>